<evidence type="ECO:0000313" key="2">
    <source>
        <dbReference type="EMBL" id="UVI40730.1"/>
    </source>
</evidence>
<name>A0ABY5T2S4_9SPHN</name>
<dbReference type="PROSITE" id="PS51257">
    <property type="entry name" value="PROKAR_LIPOPROTEIN"/>
    <property type="match status" value="1"/>
</dbReference>
<dbReference type="Pfam" id="PF00149">
    <property type="entry name" value="Metallophos"/>
    <property type="match status" value="1"/>
</dbReference>
<accession>A0ABY5T2S4</accession>
<dbReference type="InterPro" id="IPR051158">
    <property type="entry name" value="Metallophosphoesterase_sf"/>
</dbReference>
<reference evidence="2" key="1">
    <citation type="submission" date="2022-02" db="EMBL/GenBank/DDBJ databases">
        <title>Qipengyuania spongiae sp. nov., isolated from marine sponge.</title>
        <authorList>
            <person name="Li Z."/>
            <person name="Zhang M."/>
        </authorList>
    </citation>
    <scope>NUCLEOTIDE SEQUENCE</scope>
    <source>
        <strain evidence="2">PHS-Z21</strain>
    </source>
</reference>
<keyword evidence="3" id="KW-1185">Reference proteome</keyword>
<dbReference type="InterPro" id="IPR029052">
    <property type="entry name" value="Metallo-depent_PP-like"/>
</dbReference>
<dbReference type="PANTHER" id="PTHR31302">
    <property type="entry name" value="TRANSMEMBRANE PROTEIN WITH METALLOPHOSPHOESTERASE DOMAIN-RELATED"/>
    <property type="match status" value="1"/>
</dbReference>
<dbReference type="Gene3D" id="3.60.21.10">
    <property type="match status" value="1"/>
</dbReference>
<gene>
    <name evidence="2" type="ORF">L1F33_03095</name>
</gene>
<dbReference type="RefSeq" id="WP_265561315.1">
    <property type="nucleotide sequence ID" value="NZ_CP092471.1"/>
</dbReference>
<organism evidence="2 3">
    <name type="scientific">Qipengyuania spongiae</name>
    <dbReference type="NCBI Taxonomy" id="2909673"/>
    <lineage>
        <taxon>Bacteria</taxon>
        <taxon>Pseudomonadati</taxon>
        <taxon>Pseudomonadota</taxon>
        <taxon>Alphaproteobacteria</taxon>
        <taxon>Sphingomonadales</taxon>
        <taxon>Erythrobacteraceae</taxon>
        <taxon>Qipengyuania</taxon>
    </lineage>
</organism>
<protein>
    <submittedName>
        <fullName evidence="2">Metallophosphoesterase</fullName>
    </submittedName>
</protein>
<dbReference type="Proteomes" id="UP001065265">
    <property type="component" value="Chromosome"/>
</dbReference>
<dbReference type="InterPro" id="IPR004843">
    <property type="entry name" value="Calcineurin-like_PHP"/>
</dbReference>
<sequence>MQSWKKRLSIAVGVLLLGITVTGCVGFKNAMTDPVKRSSNVTVEGYPSSAKPIRIALLSDIHTGNAVMRPERLASIVRAVNDAAPDIVVLAGDFVVGESAQGAARRAEDLYPLAGLKAAYGVFAVLGNHDHWTDPDAIRMNLTRAGVTVLENDARRIGAITLVGIDDRFSQHDDIRLSFERAEELGGLPIVLTHSPDLADDLPDEVRIILAGHTHCGQMVAPIVGPIVRTHQRNPLYNQRYRCGRVDEGDRSIFVTVRRQNIWHNSRRRVTECGPRLRFDVRRRACGVASADVRVSFA</sequence>
<dbReference type="EMBL" id="CP092471">
    <property type="protein sequence ID" value="UVI40730.1"/>
    <property type="molecule type" value="Genomic_DNA"/>
</dbReference>
<feature type="domain" description="Calcineurin-like phosphoesterase" evidence="1">
    <location>
        <begin position="53"/>
        <end position="216"/>
    </location>
</feature>
<proteinExistence type="predicted"/>
<evidence type="ECO:0000313" key="3">
    <source>
        <dbReference type="Proteomes" id="UP001065265"/>
    </source>
</evidence>
<dbReference type="SUPFAM" id="SSF56300">
    <property type="entry name" value="Metallo-dependent phosphatases"/>
    <property type="match status" value="1"/>
</dbReference>
<dbReference type="PANTHER" id="PTHR31302:SF0">
    <property type="entry name" value="TRANSMEMBRANE PROTEIN WITH METALLOPHOSPHOESTERASE DOMAIN"/>
    <property type="match status" value="1"/>
</dbReference>
<evidence type="ECO:0000259" key="1">
    <source>
        <dbReference type="Pfam" id="PF00149"/>
    </source>
</evidence>